<comment type="subcellular location">
    <subcellularLocation>
        <location evidence="3">Peroxisome membrane</location>
    </subcellularLocation>
</comment>
<evidence type="ECO:0000256" key="1">
    <source>
        <dbReference type="ARBA" id="ARBA00023136"/>
    </source>
</evidence>
<dbReference type="EMBL" id="ML004528">
    <property type="protein sequence ID" value="RKP28964.1"/>
    <property type="molecule type" value="Genomic_DNA"/>
</dbReference>
<dbReference type="Pfam" id="PF05648">
    <property type="entry name" value="PEX11"/>
    <property type="match status" value="1"/>
</dbReference>
<keyword evidence="2" id="KW-0576">Peroxisome</keyword>
<dbReference type="AlphaFoldDB" id="A0A4P9Z8C5"/>
<dbReference type="GO" id="GO:0016559">
    <property type="term" value="P:peroxisome fission"/>
    <property type="evidence" value="ECO:0007669"/>
    <property type="project" value="InterPro"/>
</dbReference>
<organism evidence="4 5">
    <name type="scientific">Metschnikowia bicuspidata</name>
    <dbReference type="NCBI Taxonomy" id="27322"/>
    <lineage>
        <taxon>Eukaryota</taxon>
        <taxon>Fungi</taxon>
        <taxon>Dikarya</taxon>
        <taxon>Ascomycota</taxon>
        <taxon>Saccharomycotina</taxon>
        <taxon>Pichiomycetes</taxon>
        <taxon>Metschnikowiaceae</taxon>
        <taxon>Metschnikowia</taxon>
    </lineage>
</organism>
<reference evidence="5" key="1">
    <citation type="journal article" date="2018" name="Nat. Microbiol.">
        <title>Leveraging single-cell genomics to expand the fungal tree of life.</title>
        <authorList>
            <person name="Ahrendt S.R."/>
            <person name="Quandt C.A."/>
            <person name="Ciobanu D."/>
            <person name="Clum A."/>
            <person name="Salamov A."/>
            <person name="Andreopoulos B."/>
            <person name="Cheng J.F."/>
            <person name="Woyke T."/>
            <person name="Pelin A."/>
            <person name="Henrissat B."/>
            <person name="Reynolds N.K."/>
            <person name="Benny G.L."/>
            <person name="Smith M.E."/>
            <person name="James T.Y."/>
            <person name="Grigoriev I.V."/>
        </authorList>
    </citation>
    <scope>NUCLEOTIDE SEQUENCE [LARGE SCALE GENOMIC DNA]</scope>
    <source>
        <strain evidence="5">Baker2002</strain>
    </source>
</reference>
<dbReference type="GO" id="GO:0005778">
    <property type="term" value="C:peroxisomal membrane"/>
    <property type="evidence" value="ECO:0007669"/>
    <property type="project" value="UniProtKB-SubCell"/>
</dbReference>
<keyword evidence="5" id="KW-1185">Reference proteome</keyword>
<accession>A0A4P9Z8C5</accession>
<keyword evidence="1" id="KW-0472">Membrane</keyword>
<dbReference type="OrthoDB" id="3993572at2759"/>
<evidence type="ECO:0000256" key="2">
    <source>
        <dbReference type="ARBA" id="ARBA00023140"/>
    </source>
</evidence>
<dbReference type="Proteomes" id="UP000268321">
    <property type="component" value="Unassembled WGS sequence"/>
</dbReference>
<evidence type="ECO:0000313" key="4">
    <source>
        <dbReference type="EMBL" id="RKP28964.1"/>
    </source>
</evidence>
<proteinExistence type="predicted"/>
<protein>
    <submittedName>
        <fullName evidence="4">Uncharacterized protein</fullName>
    </submittedName>
</protein>
<sequence>MPTTTRAVSGRTREELLQKIVQVVENEYLRGNSSVSAEKYQALLEYQRQTQERSPRPKYLLPSLASKLRGPPVPRPLYLPLLYKFLVPSPDERILRRPRAQTWTLRHVEAVALNLMESMTSVLDNLHVLSKMPMFPRKLVRLLQHTNRVWVVILVFLIRKTVSQLLNVLRRERKVKNELAILGLSCHSPLLELDSENGVLQRYRNLLKDLRFNKMMLQLELVGNVLDLAFNAIELYRVSVPRWLMSTMNVINIAMTVYRMNKADEYVDEDISEDLL</sequence>
<evidence type="ECO:0000256" key="3">
    <source>
        <dbReference type="ARBA" id="ARBA00046271"/>
    </source>
</evidence>
<dbReference type="InterPro" id="IPR008733">
    <property type="entry name" value="PEX11"/>
</dbReference>
<gene>
    <name evidence="4" type="ORF">METBISCDRAFT_19800</name>
</gene>
<evidence type="ECO:0000313" key="5">
    <source>
        <dbReference type="Proteomes" id="UP000268321"/>
    </source>
</evidence>
<name>A0A4P9Z8C5_9ASCO</name>